<feature type="transmembrane region" description="Helical" evidence="1">
    <location>
        <begin position="136"/>
        <end position="158"/>
    </location>
</feature>
<evidence type="ECO:0000256" key="1">
    <source>
        <dbReference type="SAM" id="Phobius"/>
    </source>
</evidence>
<evidence type="ECO:0000313" key="3">
    <source>
        <dbReference type="Proteomes" id="UP000307943"/>
    </source>
</evidence>
<feature type="transmembrane region" description="Helical" evidence="1">
    <location>
        <begin position="87"/>
        <end position="110"/>
    </location>
</feature>
<evidence type="ECO:0000313" key="2">
    <source>
        <dbReference type="EMBL" id="TNJ65069.1"/>
    </source>
</evidence>
<dbReference type="Proteomes" id="UP000307943">
    <property type="component" value="Unassembled WGS sequence"/>
</dbReference>
<keyword evidence="1" id="KW-0812">Transmembrane</keyword>
<comment type="caution">
    <text evidence="2">The sequence shown here is derived from an EMBL/GenBank/DDBJ whole genome shotgun (WGS) entry which is preliminary data.</text>
</comment>
<dbReference type="OrthoDB" id="156858at2"/>
<keyword evidence="1" id="KW-1133">Transmembrane helix</keyword>
<organism evidence="2 3">
    <name type="scientific">Paenibacillus hemerocallicola</name>
    <dbReference type="NCBI Taxonomy" id="1172614"/>
    <lineage>
        <taxon>Bacteria</taxon>
        <taxon>Bacillati</taxon>
        <taxon>Bacillota</taxon>
        <taxon>Bacilli</taxon>
        <taxon>Bacillales</taxon>
        <taxon>Paenibacillaceae</taxon>
        <taxon>Paenibacillus</taxon>
    </lineage>
</organism>
<keyword evidence="1" id="KW-0472">Membrane</keyword>
<sequence>MKKITINQKKALLTAHILFASIMLGVMVTFLVLSIAAATTDDPEVFQACYAVMLVLAGSSVRASTIGTVVTGVLLSVLTHWGLLKYYWIIAKELLTVVAIGIGMIGIYVWSLKAADLAGEAGWDALHNPEFLANRLYLVTGIVCQLVSLAGMFALSVYKPWGKRGSIV</sequence>
<gene>
    <name evidence="2" type="ORF">FE784_16925</name>
</gene>
<dbReference type="AlphaFoldDB" id="A0A5C4T9K5"/>
<protein>
    <recommendedName>
        <fullName evidence="4">DUF2269 family protein</fullName>
    </recommendedName>
</protein>
<feature type="transmembrane region" description="Helical" evidence="1">
    <location>
        <begin position="12"/>
        <end position="38"/>
    </location>
</feature>
<dbReference type="EMBL" id="VDCQ01000022">
    <property type="protein sequence ID" value="TNJ65069.1"/>
    <property type="molecule type" value="Genomic_DNA"/>
</dbReference>
<proteinExistence type="predicted"/>
<reference evidence="2 3" key="1">
    <citation type="submission" date="2019-05" db="EMBL/GenBank/DDBJ databases">
        <title>We sequenced the genome of Paenibacillus hemerocallicola KCTC 33185 for further insight into its adaptation and study the phylogeny of Paenibacillus.</title>
        <authorList>
            <person name="Narsing Rao M.P."/>
        </authorList>
    </citation>
    <scope>NUCLEOTIDE SEQUENCE [LARGE SCALE GENOMIC DNA]</scope>
    <source>
        <strain evidence="2 3">KCTC 33185</strain>
    </source>
</reference>
<evidence type="ECO:0008006" key="4">
    <source>
        <dbReference type="Google" id="ProtNLM"/>
    </source>
</evidence>
<name>A0A5C4T9K5_9BACL</name>
<feature type="transmembrane region" description="Helical" evidence="1">
    <location>
        <begin position="50"/>
        <end position="75"/>
    </location>
</feature>
<dbReference type="RefSeq" id="WP_139603409.1">
    <property type="nucleotide sequence ID" value="NZ_VDCQ01000022.1"/>
</dbReference>
<accession>A0A5C4T9K5</accession>
<keyword evidence="3" id="KW-1185">Reference proteome</keyword>